<accession>O44123</accession>
<reference evidence="1" key="2">
    <citation type="submission" date="1997-11" db="EMBL/GenBank/DDBJ databases">
        <authorList>
            <person name="Vermunt A.M.W."/>
            <person name="Koopmanschap A.B."/>
            <person name="Vlak J.M."/>
            <person name="de Kort C.A.D."/>
        </authorList>
    </citation>
    <scope>NUCLEOTIDE SEQUENCE</scope>
</reference>
<dbReference type="EC" id="3.1.1.1" evidence="1"/>
<dbReference type="GO" id="GO:0090729">
    <property type="term" value="F:toxin activity"/>
    <property type="evidence" value="ECO:0007669"/>
    <property type="project" value="InterPro"/>
</dbReference>
<proteinExistence type="evidence at transcript level"/>
<dbReference type="SUPFAM" id="SSF56849">
    <property type="entry name" value="delta-Endotoxin (insectocide), N-terminal domain"/>
    <property type="match status" value="1"/>
</dbReference>
<dbReference type="Gene3D" id="1.20.190.10">
    <property type="entry name" value="Pesticidal crystal protein, N-terminal domain"/>
    <property type="match status" value="1"/>
</dbReference>
<keyword evidence="1" id="KW-0378">Hydrolase</keyword>
<gene>
    <name evidence="1" type="primary">JHE</name>
</gene>
<dbReference type="InterPro" id="IPR036716">
    <property type="entry name" value="Pest_crys_N_sf"/>
</dbReference>
<evidence type="ECO:0000313" key="1">
    <source>
        <dbReference type="EMBL" id="AAC63079.1"/>
    </source>
</evidence>
<sequence>MGCFEVKPKANRIVLEHNSGVFPATRKNFRVYNLGHVPVKAEAKYGTAVQWIGTVSEATVQPGETKYLDMKGKPYYVTGVKLTNDNSNTRALVHVGQQGQRHSWYINKEPDWDLKIDITELSKTLVEFGVGKIPVVGEFLAPLIGFFWPESEPSIWDQVKDQVEEMIDTKTNEVITGILGGDLRHYKKRIQVLEEELDRHEDVSGHFMNIAEDMIGFEQKFIFRKEDNSRAGEINYLLLPMFSSLVSLKITFHQFGILNSEKIGLSEKNVQRLKDYSKKLLQGTDGAIEHITSVLNERIEYEMNNCIPDHIYDVMVTVRTYCGLNGTEYIAYWNHILEHPESTTKPYNDVITYSTVFGSPTPMQARQMVFEEVPQPLQPKLVDGKRNKISGIDVSIWRYNISGATPKIGGLMVSFENGDTYKMGDFSGEKHHVDFKEAVCTRLSAWGDGDLDYMEFALSDGRIMGFGTKADARGIHTDFQLENHHIAGIYLGDDRAGLDGQAANIAVSYQLTPEK</sequence>
<dbReference type="GO" id="GO:0106435">
    <property type="term" value="F:carboxylesterase activity"/>
    <property type="evidence" value="ECO:0007669"/>
    <property type="project" value="UniProtKB-EC"/>
</dbReference>
<reference evidence="1" key="1">
    <citation type="journal article" date="1997" name="Insect Biochem. Mol. Biol.">
        <title>Cloning and sequence analysis of cDNA encoding a putative juvenile hormone esterase from the Colorado potato beetle.</title>
        <authorList>
            <person name="Vermunt A.M."/>
            <person name="Koopmanschap A.B."/>
            <person name="Vlak J.M."/>
            <person name="de Kort C.A."/>
        </authorList>
    </citation>
    <scope>NUCLEOTIDE SEQUENCE</scope>
</reference>
<protein>
    <submittedName>
        <fullName evidence="1">Putative juvenile hormone esterase</fullName>
        <ecNumber evidence="1">3.1.1.1</ecNumber>
    </submittedName>
</protein>
<organism evidence="1">
    <name type="scientific">Leptinotarsa decemlineata</name>
    <name type="common">Colorado potato beetle</name>
    <name type="synonym">Doryphora decemlineata</name>
    <dbReference type="NCBI Taxonomy" id="7539"/>
    <lineage>
        <taxon>Eukaryota</taxon>
        <taxon>Metazoa</taxon>
        <taxon>Ecdysozoa</taxon>
        <taxon>Arthropoda</taxon>
        <taxon>Hexapoda</taxon>
        <taxon>Insecta</taxon>
        <taxon>Pterygota</taxon>
        <taxon>Neoptera</taxon>
        <taxon>Endopterygota</taxon>
        <taxon>Coleoptera</taxon>
        <taxon>Polyphaga</taxon>
        <taxon>Cucujiformia</taxon>
        <taxon>Chrysomeloidea</taxon>
        <taxon>Chrysomelidae</taxon>
        <taxon>Chrysomelinae</taxon>
        <taxon>Doryphorini</taxon>
        <taxon>Leptinotarsa</taxon>
    </lineage>
</organism>
<dbReference type="EMBL" id="AF035423">
    <property type="protein sequence ID" value="AAC63079.1"/>
    <property type="molecule type" value="mRNA"/>
</dbReference>
<name>O44123_LEPDE</name>
<dbReference type="OrthoDB" id="6672161at2759"/>
<dbReference type="AlphaFoldDB" id="O44123"/>
<dbReference type="SMR" id="O44123"/>